<evidence type="ECO:0000313" key="2">
    <source>
        <dbReference type="Proteomes" id="UP001221366"/>
    </source>
</evidence>
<comment type="caution">
    <text evidence="1">The sequence shown here is derived from an EMBL/GenBank/DDBJ whole genome shotgun (WGS) entry which is preliminary data.</text>
</comment>
<gene>
    <name evidence="1" type="ORF">PY092_14135</name>
</gene>
<accession>A0ABT5Y1U5</accession>
<organism evidence="1 2">
    <name type="scientific">Flagellimonas yonaguniensis</name>
    <dbReference type="NCBI Taxonomy" id="3031325"/>
    <lineage>
        <taxon>Bacteria</taxon>
        <taxon>Pseudomonadati</taxon>
        <taxon>Bacteroidota</taxon>
        <taxon>Flavobacteriia</taxon>
        <taxon>Flavobacteriales</taxon>
        <taxon>Flavobacteriaceae</taxon>
        <taxon>Flagellimonas</taxon>
    </lineage>
</organism>
<evidence type="ECO:0000313" key="1">
    <source>
        <dbReference type="EMBL" id="MDF0717299.1"/>
    </source>
</evidence>
<keyword evidence="2" id="KW-1185">Reference proteome</keyword>
<reference evidence="1 2" key="1">
    <citation type="submission" date="2023-03" db="EMBL/GenBank/DDBJ databases">
        <title>Muricauda XX sp. nov. and Muricauda XXX sp. nov., two novel species isolated from Okinawa Trough.</title>
        <authorList>
            <person name="Cao W."/>
            <person name="Deng X."/>
        </authorList>
    </citation>
    <scope>NUCLEOTIDE SEQUENCE [LARGE SCALE GENOMIC DNA]</scope>
    <source>
        <strain evidence="1 2">334s03</strain>
    </source>
</reference>
<name>A0ABT5Y1U5_9FLAO</name>
<protein>
    <submittedName>
        <fullName evidence="1">DUF4435 domain-containing protein</fullName>
    </submittedName>
</protein>
<dbReference type="RefSeq" id="WP_275616450.1">
    <property type="nucleotide sequence ID" value="NZ_JARFVB010000009.1"/>
</dbReference>
<sequence length="245" mass="28777">MSLDLTVEEIVETLKRSSLTTVLVEGKDDVIVYRWLEDEIGITNASFLPCGGRDKLLQIYERRNEFSDISVVFVADRDAYVYINPPEEYDEIIWTNGYSIENDLYFGREIESLLSNEEKNTFTKSLNNFIEYYAYEVENLINGNDYYLRNHPQYVLCDIKHEIKEEFLETIDFKKADEALENNIKENYDVLIRGKSLFALLTRILSNKARAIKHSKLSLLEHCYRTHKSEKFIELIEKIELKISA</sequence>
<proteinExistence type="predicted"/>
<dbReference type="Proteomes" id="UP001221366">
    <property type="component" value="Unassembled WGS sequence"/>
</dbReference>
<dbReference type="EMBL" id="JARFVB010000009">
    <property type="protein sequence ID" value="MDF0717299.1"/>
    <property type="molecule type" value="Genomic_DNA"/>
</dbReference>